<dbReference type="AlphaFoldDB" id="A0AAD9X0Y2"/>
<organism evidence="1 2">
    <name type="scientific">Dipteronia dyeriana</name>
    <dbReference type="NCBI Taxonomy" id="168575"/>
    <lineage>
        <taxon>Eukaryota</taxon>
        <taxon>Viridiplantae</taxon>
        <taxon>Streptophyta</taxon>
        <taxon>Embryophyta</taxon>
        <taxon>Tracheophyta</taxon>
        <taxon>Spermatophyta</taxon>
        <taxon>Magnoliopsida</taxon>
        <taxon>eudicotyledons</taxon>
        <taxon>Gunneridae</taxon>
        <taxon>Pentapetalae</taxon>
        <taxon>rosids</taxon>
        <taxon>malvids</taxon>
        <taxon>Sapindales</taxon>
        <taxon>Sapindaceae</taxon>
        <taxon>Hippocastanoideae</taxon>
        <taxon>Acereae</taxon>
        <taxon>Dipteronia</taxon>
    </lineage>
</organism>
<protein>
    <recommendedName>
        <fullName evidence="3">Tudor domain-containing protein</fullName>
    </recommendedName>
</protein>
<accession>A0AAD9X0Y2</accession>
<reference evidence="1" key="1">
    <citation type="journal article" date="2023" name="Plant J.">
        <title>Genome sequences and population genomics provide insights into the demographic history, inbreeding, and mutation load of two 'living fossil' tree species of Dipteronia.</title>
        <authorList>
            <person name="Feng Y."/>
            <person name="Comes H.P."/>
            <person name="Chen J."/>
            <person name="Zhu S."/>
            <person name="Lu R."/>
            <person name="Zhang X."/>
            <person name="Li P."/>
            <person name="Qiu J."/>
            <person name="Olsen K.M."/>
            <person name="Qiu Y."/>
        </authorList>
    </citation>
    <scope>NUCLEOTIDE SEQUENCE</scope>
    <source>
        <strain evidence="1">KIB01</strain>
    </source>
</reference>
<name>A0AAD9X0Y2_9ROSI</name>
<sequence>MVWVVVDGVREGGGRRPCLGLDLSLFGHRLELVMAVWWWHREPISALGVVERGGWFGDELGSISDNHEKFAVGTKVQVVYNEDGEWYDVTIEAAEETKKAIRQKIEQAAAVDFQSQTLPTKLRINLEDPEDVFLVVTGLVVA</sequence>
<comment type="caution">
    <text evidence="1">The sequence shown here is derived from an EMBL/GenBank/DDBJ whole genome shotgun (WGS) entry which is preliminary data.</text>
</comment>
<gene>
    <name evidence="1" type="ORF">Ddye_017171</name>
</gene>
<evidence type="ECO:0000313" key="1">
    <source>
        <dbReference type="EMBL" id="KAK2649682.1"/>
    </source>
</evidence>
<evidence type="ECO:0000313" key="2">
    <source>
        <dbReference type="Proteomes" id="UP001280121"/>
    </source>
</evidence>
<dbReference type="EMBL" id="JANJYI010000005">
    <property type="protein sequence ID" value="KAK2649682.1"/>
    <property type="molecule type" value="Genomic_DNA"/>
</dbReference>
<evidence type="ECO:0008006" key="3">
    <source>
        <dbReference type="Google" id="ProtNLM"/>
    </source>
</evidence>
<dbReference type="Proteomes" id="UP001280121">
    <property type="component" value="Unassembled WGS sequence"/>
</dbReference>
<proteinExistence type="predicted"/>
<keyword evidence="2" id="KW-1185">Reference proteome</keyword>